<dbReference type="InterPro" id="IPR054075">
    <property type="entry name" value="Gp53-like_C"/>
</dbReference>
<name>A0A560BW63_AZOBR</name>
<dbReference type="Gene3D" id="2.60.40.3940">
    <property type="match status" value="1"/>
</dbReference>
<feature type="domain" description="Putative tail fiber protein gp53-like C-terminal" evidence="1">
    <location>
        <begin position="124"/>
        <end position="192"/>
    </location>
</feature>
<sequence>MLYDRVEQTWNLTGTGPLSLIAPSDASRRSFVQAAGNGAQVFYCIETLDQTQYEYGIGTCTAGSPDILTRTTVLLSSNANALVNFPAGTKRVFSCLPAARSGIGATPLTSTWAAGLSGNGWRRDPLGKIVQWGTNSFTNSTPYQTQNITFPILFPAGLYCVIPVNGDIAAQPNMLVGVAERSQSSFNIRASITGIFRVDWEARGI</sequence>
<proteinExistence type="predicted"/>
<dbReference type="Proteomes" id="UP000318529">
    <property type="component" value="Unassembled WGS sequence"/>
</dbReference>
<reference evidence="2 3" key="1">
    <citation type="submission" date="2019-06" db="EMBL/GenBank/DDBJ databases">
        <title>Genomic Encyclopedia of Type Strains, Phase IV (KMG-V): Genome sequencing to study the core and pangenomes of soil and plant-associated prokaryotes.</title>
        <authorList>
            <person name="Whitman W."/>
        </authorList>
    </citation>
    <scope>NUCLEOTIDE SEQUENCE [LARGE SCALE GENOMIC DNA]</scope>
    <source>
        <strain evidence="2 3">BR 11650</strain>
    </source>
</reference>
<evidence type="ECO:0000313" key="3">
    <source>
        <dbReference type="Proteomes" id="UP000318529"/>
    </source>
</evidence>
<dbReference type="Pfam" id="PF21882">
    <property type="entry name" value="Gp53-like_C"/>
    <property type="match status" value="1"/>
</dbReference>
<dbReference type="EMBL" id="VITH01000017">
    <property type="protein sequence ID" value="TWA76861.1"/>
    <property type="molecule type" value="Genomic_DNA"/>
</dbReference>
<evidence type="ECO:0000259" key="1">
    <source>
        <dbReference type="Pfam" id="PF21882"/>
    </source>
</evidence>
<accession>A0A560BW63</accession>
<dbReference type="AlphaFoldDB" id="A0A560BW63"/>
<evidence type="ECO:0000313" key="2">
    <source>
        <dbReference type="EMBL" id="TWA76861.1"/>
    </source>
</evidence>
<comment type="caution">
    <text evidence="2">The sequence shown here is derived from an EMBL/GenBank/DDBJ whole genome shotgun (WGS) entry which is preliminary data.</text>
</comment>
<dbReference type="RefSeq" id="WP_186466197.1">
    <property type="nucleotide sequence ID" value="NZ_VITH01000017.1"/>
</dbReference>
<organism evidence="2 3">
    <name type="scientific">Azospirillum brasilense</name>
    <dbReference type="NCBI Taxonomy" id="192"/>
    <lineage>
        <taxon>Bacteria</taxon>
        <taxon>Pseudomonadati</taxon>
        <taxon>Pseudomonadota</taxon>
        <taxon>Alphaproteobacteria</taxon>
        <taxon>Rhodospirillales</taxon>
        <taxon>Azospirillaceae</taxon>
        <taxon>Azospirillum</taxon>
    </lineage>
</organism>
<protein>
    <recommendedName>
        <fullName evidence="1">Putative tail fiber protein gp53-like C-terminal domain-containing protein</fullName>
    </recommendedName>
</protein>
<gene>
    <name evidence="2" type="ORF">FBZ83_1172</name>
</gene>